<reference evidence="1 2" key="1">
    <citation type="journal article" date="2013" name="Genome Announc.">
        <title>Genome Sequence of Staphylococcus massiliensis Strain S46, Isolated from the Surface of Healthy Human Skin.</title>
        <authorList>
            <person name="Srivastav R."/>
            <person name="Singh A."/>
            <person name="Jangir P.K."/>
            <person name="Kumari C."/>
            <person name="Muduli S."/>
            <person name="Sharma R."/>
        </authorList>
    </citation>
    <scope>NUCLEOTIDE SEQUENCE [LARGE SCALE GENOMIC DNA]</scope>
    <source>
        <strain evidence="1 2">S46</strain>
    </source>
</reference>
<evidence type="ECO:0000313" key="2">
    <source>
        <dbReference type="Proteomes" id="UP000009885"/>
    </source>
</evidence>
<evidence type="ECO:0000313" key="1">
    <source>
        <dbReference type="EMBL" id="EKU50364.1"/>
    </source>
</evidence>
<protein>
    <submittedName>
        <fullName evidence="1">Uncharacterized protein</fullName>
    </submittedName>
</protein>
<dbReference type="RefSeq" id="WP_009381567.1">
    <property type="nucleotide sequence ID" value="NZ_AMSQ01000001.1"/>
</dbReference>
<dbReference type="Proteomes" id="UP000009885">
    <property type="component" value="Unassembled WGS sequence"/>
</dbReference>
<dbReference type="AlphaFoldDB" id="K9ASU4"/>
<keyword evidence="2" id="KW-1185">Reference proteome</keyword>
<dbReference type="PATRIC" id="fig|1229783.3.peg.7"/>
<accession>K9ASU4</accession>
<dbReference type="OrthoDB" id="2394860at2"/>
<gene>
    <name evidence="1" type="ORF">C273_00035</name>
</gene>
<organism evidence="1 2">
    <name type="scientific">Staphylococcus massiliensis S46</name>
    <dbReference type="NCBI Taxonomy" id="1229783"/>
    <lineage>
        <taxon>Bacteria</taxon>
        <taxon>Bacillati</taxon>
        <taxon>Bacillota</taxon>
        <taxon>Bacilli</taxon>
        <taxon>Bacillales</taxon>
        <taxon>Staphylococcaceae</taxon>
        <taxon>Staphylococcus</taxon>
    </lineage>
</organism>
<comment type="caution">
    <text evidence="1">The sequence shown here is derived from an EMBL/GenBank/DDBJ whole genome shotgun (WGS) entry which is preliminary data.</text>
</comment>
<name>K9ASU4_9STAP</name>
<dbReference type="STRING" id="1229783.C273_00035"/>
<dbReference type="EMBL" id="AMSQ01000001">
    <property type="protein sequence ID" value="EKU50364.1"/>
    <property type="molecule type" value="Genomic_DNA"/>
</dbReference>
<sequence length="59" mass="6742">MFLEKLTCVNCGNEIKKDEVVLIQSNARQLNGLTNLKEWAKNQAVYCSTCKSELYQQDS</sequence>
<proteinExistence type="predicted"/>